<dbReference type="HOGENOM" id="CLU_2694739_0_0_1"/>
<evidence type="ECO:0000313" key="1">
    <source>
        <dbReference type="EMBL" id="KFA60073.1"/>
    </source>
</evidence>
<reference evidence="1 2" key="1">
    <citation type="journal article" date="2014" name="BMC Genomics">
        <title>Comparative genome sequencing reveals chemotype-specific gene clusters in the toxigenic black mold Stachybotrys.</title>
        <authorList>
            <person name="Semeiks J."/>
            <person name="Borek D."/>
            <person name="Otwinowski Z."/>
            <person name="Grishin N.V."/>
        </authorList>
    </citation>
    <scope>NUCLEOTIDE SEQUENCE [LARGE SCALE GENOMIC DNA]</scope>
    <source>
        <strain evidence="1 2">IBT 40285</strain>
    </source>
</reference>
<accession>A0A084Q7Y8</accession>
<dbReference type="InParanoid" id="A0A084Q7Y8"/>
<proteinExistence type="predicted"/>
<organism evidence="1 2">
    <name type="scientific">Stachybotrys chlorohalonatus (strain IBT 40285)</name>
    <dbReference type="NCBI Taxonomy" id="1283841"/>
    <lineage>
        <taxon>Eukaryota</taxon>
        <taxon>Fungi</taxon>
        <taxon>Dikarya</taxon>
        <taxon>Ascomycota</taxon>
        <taxon>Pezizomycotina</taxon>
        <taxon>Sordariomycetes</taxon>
        <taxon>Hypocreomycetidae</taxon>
        <taxon>Hypocreales</taxon>
        <taxon>Stachybotryaceae</taxon>
        <taxon>Stachybotrys</taxon>
    </lineage>
</organism>
<protein>
    <submittedName>
        <fullName evidence="1">Uncharacterized protein</fullName>
    </submittedName>
</protein>
<keyword evidence="2" id="KW-1185">Reference proteome</keyword>
<name>A0A084Q7Y8_STAC4</name>
<dbReference type="AlphaFoldDB" id="A0A084Q7Y8"/>
<feature type="non-terminal residue" evidence="1">
    <location>
        <position position="74"/>
    </location>
</feature>
<dbReference type="EMBL" id="KL661933">
    <property type="protein sequence ID" value="KFA60073.1"/>
    <property type="molecule type" value="Genomic_DNA"/>
</dbReference>
<sequence length="74" mass="7871">MSGVSQSVVEGAEVEFSPDIIVGRDNPHCLDCQDLQGDKGGSGFHLVGNGARKGIDDECIPGLAVCYRNYTWEG</sequence>
<evidence type="ECO:0000313" key="2">
    <source>
        <dbReference type="Proteomes" id="UP000028524"/>
    </source>
</evidence>
<dbReference type="Proteomes" id="UP000028524">
    <property type="component" value="Unassembled WGS sequence"/>
</dbReference>
<gene>
    <name evidence="1" type="ORF">S40285_10733</name>
</gene>